<feature type="region of interest" description="Disordered" evidence="1">
    <location>
        <begin position="786"/>
        <end position="939"/>
    </location>
</feature>
<sequence>MASSSSFECWTLWLHYVSRNAADAVCLLAFTVPVQMFAACAGGREGELMPAMTIAVGCTVMTCTSSVKEGNPENGFSFFFTFSPLPRSARRLPIRLNPRPLAARLQLEPFPGRRKLARRLPRPLASPSYHHGAYSNRSTCSGKEGPASIDGTTSSPEAGHGKLAARAIPEICHQHMDRDCLPPLRTLKYMYFARHPLEEFSLKHIDYYPDEASDQVKHLCARSPFSKTNVVVLRAVEDIDKNEVDDFDRTEAEQARKAGKDTTWYHAIADQPQTCNGSAEDRTCIKTHNRDLEEDVNEEIIESMDESMDESIDEAINESFIEGLNEHVDADVNKDVDEDLTAAANEPQSQAQPLVTVGKRDDSALVHPEQVWAVSRAVSEAPPSPKKFSDFEPKDKIDNASEQANHLDEEEVDFDAWITSETDNDAPGDQDIKGSLQQCAPNDDTEADDSNMLEVEAYKGHEESSGHASEAGPTRTSEVMYEEKGLDLAHQHTHEDVEMREPVNENTTVSGDPEADTSSIQATESSIQGYSDEDESMWSDMRARVAALPQHAREAIMQTPYQLCEVPTCPKVFVLQPWTHFGPEDTPLCTKCSLDYMKFLGVPRTSVKRQVQDQYVAKMRLRQLGHQINDDDDVPVKHTDPLPSVTSLLPQIFPSSSVSTQLESQMQVQALPGNQKMGTGLTPVVWEAATSNSFHDVKAMTNAPEPSFGAPARTFMSMPSNYAFAQPMQMSAETTFNGQSSNLMASSVPYPHWTRPNNYQADSQSRGTINPDHLFAPAQQQYLVPPADNNMRHEGSPVPQQQQYGAQLTQHPGPQPRPGFTNFARPGVGPQAFHARPPPSPRHSHKRRGRDGCDPDELRAEVASLGHNNLDVSTSRSRRRCRQSNLRYAENASDPEDNFIDDSQDAKYSSCKPDSPRKPTLKLNFAGPNSGRKITKRAQRRVIVDEDEDETYAAMHEPIETQHDDDSDGDWRPDYY</sequence>
<feature type="region of interest" description="Disordered" evidence="1">
    <location>
        <begin position="492"/>
        <end position="533"/>
    </location>
</feature>
<evidence type="ECO:0000256" key="1">
    <source>
        <dbReference type="SAM" id="MobiDB-lite"/>
    </source>
</evidence>
<feature type="region of interest" description="Disordered" evidence="1">
    <location>
        <begin position="376"/>
        <end position="395"/>
    </location>
</feature>
<feature type="region of interest" description="Disordered" evidence="1">
    <location>
        <begin position="459"/>
        <end position="478"/>
    </location>
</feature>
<evidence type="ECO:0000313" key="3">
    <source>
        <dbReference type="Proteomes" id="UP000327013"/>
    </source>
</evidence>
<comment type="caution">
    <text evidence="2">The sequence shown here is derived from an EMBL/GenBank/DDBJ whole genome shotgun (WGS) entry which is preliminary data.</text>
</comment>
<accession>A0A5N6KTH0</accession>
<feature type="region of interest" description="Disordered" evidence="1">
    <location>
        <begin position="121"/>
        <end position="159"/>
    </location>
</feature>
<evidence type="ECO:0000313" key="2">
    <source>
        <dbReference type="EMBL" id="KAB8343257.1"/>
    </source>
</evidence>
<keyword evidence="3" id="KW-1185">Reference proteome</keyword>
<gene>
    <name evidence="2" type="ORF">FH972_022845</name>
</gene>
<protein>
    <submittedName>
        <fullName evidence="2">Uncharacterized protein</fullName>
    </submittedName>
</protein>
<feature type="compositionally biased region" description="Basic and acidic residues" evidence="1">
    <location>
        <begin position="850"/>
        <end position="860"/>
    </location>
</feature>
<name>A0A5N6KTH0_9ROSI</name>
<feature type="region of interest" description="Disordered" evidence="1">
    <location>
        <begin position="953"/>
        <end position="976"/>
    </location>
</feature>
<feature type="compositionally biased region" description="Basic and acidic residues" evidence="1">
    <location>
        <begin position="957"/>
        <end position="976"/>
    </location>
</feature>
<dbReference type="AlphaFoldDB" id="A0A5N6KTH0"/>
<proteinExistence type="predicted"/>
<feature type="compositionally biased region" description="Polar residues" evidence="1">
    <location>
        <begin position="798"/>
        <end position="812"/>
    </location>
</feature>
<organism evidence="2 3">
    <name type="scientific">Carpinus fangiana</name>
    <dbReference type="NCBI Taxonomy" id="176857"/>
    <lineage>
        <taxon>Eukaryota</taxon>
        <taxon>Viridiplantae</taxon>
        <taxon>Streptophyta</taxon>
        <taxon>Embryophyta</taxon>
        <taxon>Tracheophyta</taxon>
        <taxon>Spermatophyta</taxon>
        <taxon>Magnoliopsida</taxon>
        <taxon>eudicotyledons</taxon>
        <taxon>Gunneridae</taxon>
        <taxon>Pentapetalae</taxon>
        <taxon>rosids</taxon>
        <taxon>fabids</taxon>
        <taxon>Fagales</taxon>
        <taxon>Betulaceae</taxon>
        <taxon>Carpinus</taxon>
    </lineage>
</organism>
<feature type="compositionally biased region" description="Basic and acidic residues" evidence="1">
    <location>
        <begin position="492"/>
        <end position="503"/>
    </location>
</feature>
<feature type="compositionally biased region" description="Acidic residues" evidence="1">
    <location>
        <begin position="893"/>
        <end position="903"/>
    </location>
</feature>
<reference evidence="2 3" key="1">
    <citation type="submission" date="2019-06" db="EMBL/GenBank/DDBJ databases">
        <title>A chromosomal-level reference genome of Carpinus fangiana (Coryloideae, Betulaceae).</title>
        <authorList>
            <person name="Yang X."/>
            <person name="Wang Z."/>
            <person name="Zhang L."/>
            <person name="Hao G."/>
            <person name="Liu J."/>
            <person name="Yang Y."/>
        </authorList>
    </citation>
    <scope>NUCLEOTIDE SEQUENCE [LARGE SCALE GENOMIC DNA]</scope>
    <source>
        <strain evidence="2">Cfa_2016G</strain>
        <tissue evidence="2">Leaf</tissue>
    </source>
</reference>
<feature type="region of interest" description="Disordered" evidence="1">
    <location>
        <begin position="420"/>
        <end position="447"/>
    </location>
</feature>
<dbReference type="Proteomes" id="UP000327013">
    <property type="component" value="Unassembled WGS sequence"/>
</dbReference>
<feature type="compositionally biased region" description="Polar residues" evidence="1">
    <location>
        <begin position="504"/>
        <end position="529"/>
    </location>
</feature>
<dbReference type="EMBL" id="VIBQ01000012">
    <property type="protein sequence ID" value="KAB8343257.1"/>
    <property type="molecule type" value="Genomic_DNA"/>
</dbReference>